<dbReference type="eggNOG" id="COG3387">
    <property type="taxonomic scope" value="Bacteria"/>
</dbReference>
<feature type="domain" description="Trehalase-like N-terminal" evidence="3">
    <location>
        <begin position="70"/>
        <end position="187"/>
    </location>
</feature>
<dbReference type="Pfam" id="PF19291">
    <property type="entry name" value="TREH_N"/>
    <property type="match status" value="1"/>
</dbReference>
<keyword evidence="4" id="KW-0378">Hydrolase</keyword>
<dbReference type="InterPro" id="IPR045582">
    <property type="entry name" value="Trehalase-like_N"/>
</dbReference>
<evidence type="ECO:0000259" key="3">
    <source>
        <dbReference type="Pfam" id="PF19291"/>
    </source>
</evidence>
<accession>Q0RK40</accession>
<gene>
    <name evidence="4" type="ordered locus">FRAAL3476</name>
</gene>
<organism evidence="4 5">
    <name type="scientific">Frankia alni (strain DSM 45986 / CECT 9034 / ACN14a)</name>
    <dbReference type="NCBI Taxonomy" id="326424"/>
    <lineage>
        <taxon>Bacteria</taxon>
        <taxon>Bacillati</taxon>
        <taxon>Actinomycetota</taxon>
        <taxon>Actinomycetes</taxon>
        <taxon>Frankiales</taxon>
        <taxon>Frankiaceae</taxon>
        <taxon>Frankia</taxon>
    </lineage>
</organism>
<evidence type="ECO:0000256" key="1">
    <source>
        <dbReference type="SAM" id="MobiDB-lite"/>
    </source>
</evidence>
<dbReference type="EMBL" id="CT573213">
    <property type="protein sequence ID" value="CAJ62120.1"/>
    <property type="molecule type" value="Genomic_DNA"/>
</dbReference>
<sequence length="665" mass="70310">MSVPVGTQGMRRLSGGKRAGGSCLVRGEGDVGMSAVPNDGVPNDGVPDAAGPDGGDPSGWFPPHVLRDYAFLGDGERGALVGPDGDLAWMCAPSWDSDAVFATLIGGAGCYAVTPVGRYSWGGHYDRRSLIWNGRWVTTDGVVECRDALALPADPHTAVVLRRIRVLAGSAQIRVVLDVRAGFGLADMGELTLGDERDGGYDGGYGGEHGAGAAWTGRSGPVTFRWWGAANATRTRGGPLVVTLKLAAGEQHDLLLEISDRPLRRPRVGGACDLWRATEAGWRDAVGAPAAGSLAAGALAVHDTEQALAVLTGLTSSAGGMAAAATMSLPERARAGRNYDYRYAWIRDQCYAGRAVAAHRQYRLLDTSVGFVAQRLLADGPAMKPAYTTRGGAVPDERVLSHLAGYPGGSDRAGNRAGGQFQLDAFGEALELFGLAARHGRLDADGWRAAQAAVDAIVRRGHEPDAGIWEIDDRRWAHSRLTCVSGLHAVAAHAPARLASRWHDLAEAILADVSADCLHPGGRWQRSPGDRRIDASLLLPALRGALRPDDPRSRATVAAVEAELVRDDYVYRFPPDGGGPLGDSEGAFLLCGFLLALARHDRGDRLGARVLFERARASCGSPGLFAEEFDVDQRQLRGNLPQAFVHALLLECAAVLAPDEHRDGG</sequence>
<evidence type="ECO:0000259" key="2">
    <source>
        <dbReference type="Pfam" id="PF00723"/>
    </source>
</evidence>
<name>Q0RK40_FRAAA</name>
<dbReference type="Proteomes" id="UP000000657">
    <property type="component" value="Chromosome"/>
</dbReference>
<dbReference type="InterPro" id="IPR008928">
    <property type="entry name" value="6-hairpin_glycosidase_sf"/>
</dbReference>
<dbReference type="HOGENOM" id="CLU_010399_3_1_11"/>
<dbReference type="KEGG" id="fal:FRAAL3476"/>
<dbReference type="STRING" id="326424.FRAAL3476"/>
<feature type="compositionally biased region" description="Low complexity" evidence="1">
    <location>
        <begin position="42"/>
        <end position="51"/>
    </location>
</feature>
<dbReference type="CAZy" id="GH15">
    <property type="family name" value="Glycoside Hydrolase Family 15"/>
</dbReference>
<dbReference type="PANTHER" id="PTHR31616:SF10">
    <property type="entry name" value="TREHALASE"/>
    <property type="match status" value="1"/>
</dbReference>
<dbReference type="AlphaFoldDB" id="Q0RK40"/>
<reference evidence="4 5" key="1">
    <citation type="journal article" date="2007" name="Genome Res.">
        <title>Genome characteristics of facultatively symbiotic Frankia sp. strains reflect host range and host plant biogeography.</title>
        <authorList>
            <person name="Normand P."/>
            <person name="Lapierre P."/>
            <person name="Tisa L.S."/>
            <person name="Gogarten J.P."/>
            <person name="Alloisio N."/>
            <person name="Bagnarol E."/>
            <person name="Bassi C.A."/>
            <person name="Berry A.M."/>
            <person name="Bickhart D.M."/>
            <person name="Choisne N."/>
            <person name="Couloux A."/>
            <person name="Cournoyer B."/>
            <person name="Cruveiller S."/>
            <person name="Daubin V."/>
            <person name="Demange N."/>
            <person name="Francino M.P."/>
            <person name="Goltsman E."/>
            <person name="Huang Y."/>
            <person name="Kopp O.R."/>
            <person name="Labarre L."/>
            <person name="Lapidus A."/>
            <person name="Lavire C."/>
            <person name="Marechal J."/>
            <person name="Martinez M."/>
            <person name="Mastronunzio J.E."/>
            <person name="Mullin B.C."/>
            <person name="Niemann J."/>
            <person name="Pujic P."/>
            <person name="Rawnsley T."/>
            <person name="Rouy Z."/>
            <person name="Schenowitz C."/>
            <person name="Sellstedt A."/>
            <person name="Tavares F."/>
            <person name="Tomkins J.P."/>
            <person name="Vallenet D."/>
            <person name="Valverde C."/>
            <person name="Wall L.G."/>
            <person name="Wang Y."/>
            <person name="Medigue C."/>
            <person name="Benson D.R."/>
        </authorList>
    </citation>
    <scope>NUCLEOTIDE SEQUENCE [LARGE SCALE GENOMIC DNA]</scope>
    <source>
        <strain evidence="5">DSM 45986 / CECT 9034 / ACN14a</strain>
    </source>
</reference>
<dbReference type="SUPFAM" id="SSF48208">
    <property type="entry name" value="Six-hairpin glycosidases"/>
    <property type="match status" value="1"/>
</dbReference>
<dbReference type="InterPro" id="IPR012341">
    <property type="entry name" value="6hp_glycosidase-like_sf"/>
</dbReference>
<proteinExistence type="predicted"/>
<keyword evidence="5" id="KW-1185">Reference proteome</keyword>
<dbReference type="Gene3D" id="1.50.10.10">
    <property type="match status" value="1"/>
</dbReference>
<dbReference type="GO" id="GO:0015927">
    <property type="term" value="F:trehalase activity"/>
    <property type="evidence" value="ECO:0007669"/>
    <property type="project" value="TreeGrafter"/>
</dbReference>
<dbReference type="Pfam" id="PF00723">
    <property type="entry name" value="Glyco_hydro_15"/>
    <property type="match status" value="1"/>
</dbReference>
<evidence type="ECO:0000313" key="5">
    <source>
        <dbReference type="Proteomes" id="UP000000657"/>
    </source>
</evidence>
<protein>
    <submittedName>
        <fullName evidence="4">Glycosyl hydrolase</fullName>
    </submittedName>
</protein>
<evidence type="ECO:0000313" key="4">
    <source>
        <dbReference type="EMBL" id="CAJ62120.1"/>
    </source>
</evidence>
<dbReference type="PANTHER" id="PTHR31616">
    <property type="entry name" value="TREHALASE"/>
    <property type="match status" value="1"/>
</dbReference>
<feature type="region of interest" description="Disordered" evidence="1">
    <location>
        <begin position="35"/>
        <end position="57"/>
    </location>
</feature>
<feature type="domain" description="GH15-like" evidence="2">
    <location>
        <begin position="317"/>
        <end position="653"/>
    </location>
</feature>
<dbReference type="InterPro" id="IPR011613">
    <property type="entry name" value="GH15-like"/>
</dbReference>
<dbReference type="GO" id="GO:0005993">
    <property type="term" value="P:trehalose catabolic process"/>
    <property type="evidence" value="ECO:0007669"/>
    <property type="project" value="TreeGrafter"/>
</dbReference>